<gene>
    <name evidence="1" type="ORF">GCM10011391_13790</name>
</gene>
<evidence type="ECO:0000313" key="1">
    <source>
        <dbReference type="EMBL" id="GGE36227.1"/>
    </source>
</evidence>
<comment type="caution">
    <text evidence="1">The sequence shown here is derived from an EMBL/GenBank/DDBJ whole genome shotgun (WGS) entry which is preliminary data.</text>
</comment>
<evidence type="ECO:0000313" key="2">
    <source>
        <dbReference type="Proteomes" id="UP000628775"/>
    </source>
</evidence>
<dbReference type="EMBL" id="BMIR01000005">
    <property type="protein sequence ID" value="GGE36227.1"/>
    <property type="molecule type" value="Genomic_DNA"/>
</dbReference>
<name>A0A8J2VLE0_9BACL</name>
<dbReference type="RefSeq" id="WP_188691189.1">
    <property type="nucleotide sequence ID" value="NZ_BMIR01000005.1"/>
</dbReference>
<dbReference type="Proteomes" id="UP000628775">
    <property type="component" value="Unassembled WGS sequence"/>
</dbReference>
<dbReference type="AlphaFoldDB" id="A0A8J2VLE0"/>
<reference evidence="1" key="2">
    <citation type="submission" date="2020-09" db="EMBL/GenBank/DDBJ databases">
        <authorList>
            <person name="Sun Q."/>
            <person name="Zhou Y."/>
        </authorList>
    </citation>
    <scope>NUCLEOTIDE SEQUENCE</scope>
    <source>
        <strain evidence="1">CGMCC 1.15371</strain>
    </source>
</reference>
<organism evidence="1 2">
    <name type="scientific">Pullulanibacillus camelliae</name>
    <dbReference type="NCBI Taxonomy" id="1707096"/>
    <lineage>
        <taxon>Bacteria</taxon>
        <taxon>Bacillati</taxon>
        <taxon>Bacillota</taxon>
        <taxon>Bacilli</taxon>
        <taxon>Bacillales</taxon>
        <taxon>Sporolactobacillaceae</taxon>
        <taxon>Pullulanibacillus</taxon>
    </lineage>
</organism>
<protein>
    <submittedName>
        <fullName evidence="1">Uncharacterized protein</fullName>
    </submittedName>
</protein>
<sequence>MFFIINDKEYALDNDYFSVDKIMTIIDEAKALKDKVFSHLVIDDIEVYNEFEDYLKEHVTTVEKIEAVIYTIKEHVHQLLLSTENYLMSMIPELEKIVEQFYQGSTQETWNSFNLFLQGLQWINQMIENVERCSYQPENWNDFIFQRAAMESKLKDLEEAVVANDTVLIADILQYEFIESIGQIKESVAFSIDNEGVRSDVN</sequence>
<proteinExistence type="predicted"/>
<keyword evidence="2" id="KW-1185">Reference proteome</keyword>
<accession>A0A8J2VLE0</accession>
<reference evidence="1" key="1">
    <citation type="journal article" date="2014" name="Int. J. Syst. Evol. Microbiol.">
        <title>Complete genome sequence of Corynebacterium casei LMG S-19264T (=DSM 44701T), isolated from a smear-ripened cheese.</title>
        <authorList>
            <consortium name="US DOE Joint Genome Institute (JGI-PGF)"/>
            <person name="Walter F."/>
            <person name="Albersmeier A."/>
            <person name="Kalinowski J."/>
            <person name="Ruckert C."/>
        </authorList>
    </citation>
    <scope>NUCLEOTIDE SEQUENCE</scope>
    <source>
        <strain evidence="1">CGMCC 1.15371</strain>
    </source>
</reference>